<sequence length="506" mass="58653">MLRVIIADDERLIRLTLRSMIEDMSLNIQIVAEAKDGTELLQYVEGHHPDLVFVDIRMPGLNGLEAMEQGKGLSPHTQWIVLTGFSDFNYARNALRLQAFDYLLKPVSPEELEASLSKVLLALEANVNQMANHFETAVNSLFHRTRSVEEIETTYHLQDYRFSITLFNIDSYLTEQEQTKLRFQWIVNLKEAYSEQIQFAMLENAISFVTLPNGDLAQVIGWRKSAEQRMKLQLPLIQQILTQQIQQFQTSSCIVTGFQCDREMDLFDLEEGINKLAGLFSLRRLLPPGRLWLEHEVVSLAEKPNYMIISEQVDKLCKLAHMQDYFQYENELTQLVQKIQSLNQYDQHAVQNLRVFLCTSLGCELETGGQIHLWVKSLQSVQESRLAEKAQTELSQNDLIQRVLNYVNSNYMNDIGIGQIAHDMDVTPNYLSSLFHKKTGKKFMKYLTHIRMVKAKELFLTKPGLKVQEVAEQVGYYSTRHFTRLFLEQFDCYPSELHQKMNPKQL</sequence>
<dbReference type="SUPFAM" id="SSF52172">
    <property type="entry name" value="CheY-like"/>
    <property type="match status" value="1"/>
</dbReference>
<evidence type="ECO:0000313" key="12">
    <source>
        <dbReference type="Proteomes" id="UP000279446"/>
    </source>
</evidence>
<dbReference type="SMART" id="SM00342">
    <property type="entry name" value="HTH_ARAC"/>
    <property type="match status" value="1"/>
</dbReference>
<dbReference type="InterPro" id="IPR009057">
    <property type="entry name" value="Homeodomain-like_sf"/>
</dbReference>
<name>A0A433YF48_9BACL</name>
<comment type="subcellular location">
    <subcellularLocation>
        <location evidence="1">Cytoplasm</location>
    </subcellularLocation>
</comment>
<comment type="caution">
    <text evidence="11">The sequence shown here is derived from an EMBL/GenBank/DDBJ whole genome shotgun (WGS) entry which is preliminary data.</text>
</comment>
<dbReference type="PANTHER" id="PTHR42713:SF3">
    <property type="entry name" value="TRANSCRIPTIONAL REGULATORY PROTEIN HPTR"/>
    <property type="match status" value="1"/>
</dbReference>
<reference evidence="11 12" key="1">
    <citation type="submission" date="2018-12" db="EMBL/GenBank/DDBJ databases">
        <authorList>
            <person name="Sun L."/>
            <person name="Chen Z."/>
        </authorList>
    </citation>
    <scope>NUCLEOTIDE SEQUENCE [LARGE SCALE GENOMIC DNA]</scope>
    <source>
        <strain evidence="11 12">DSM 15890</strain>
    </source>
</reference>
<evidence type="ECO:0000256" key="7">
    <source>
        <dbReference type="ARBA" id="ARBA00023163"/>
    </source>
</evidence>
<dbReference type="Pfam" id="PF12833">
    <property type="entry name" value="HTH_18"/>
    <property type="match status" value="1"/>
</dbReference>
<dbReference type="CDD" id="cd17536">
    <property type="entry name" value="REC_YesN-like"/>
    <property type="match status" value="1"/>
</dbReference>
<accession>A0A433YF48</accession>
<dbReference type="GO" id="GO:0003700">
    <property type="term" value="F:DNA-binding transcription factor activity"/>
    <property type="evidence" value="ECO:0007669"/>
    <property type="project" value="InterPro"/>
</dbReference>
<keyword evidence="4" id="KW-0902">Two-component regulatory system</keyword>
<dbReference type="SMART" id="SM00448">
    <property type="entry name" value="REC"/>
    <property type="match status" value="1"/>
</dbReference>
<protein>
    <submittedName>
        <fullName evidence="11">Response regulator</fullName>
    </submittedName>
</protein>
<dbReference type="InterPro" id="IPR051552">
    <property type="entry name" value="HptR"/>
</dbReference>
<evidence type="ECO:0000259" key="10">
    <source>
        <dbReference type="PROSITE" id="PS50110"/>
    </source>
</evidence>
<dbReference type="SUPFAM" id="SSF46689">
    <property type="entry name" value="Homeodomain-like"/>
    <property type="match status" value="2"/>
</dbReference>
<evidence type="ECO:0000256" key="2">
    <source>
        <dbReference type="ARBA" id="ARBA00022490"/>
    </source>
</evidence>
<evidence type="ECO:0000256" key="5">
    <source>
        <dbReference type="ARBA" id="ARBA00023015"/>
    </source>
</evidence>
<dbReference type="InterPro" id="IPR001789">
    <property type="entry name" value="Sig_transdc_resp-reg_receiver"/>
</dbReference>
<evidence type="ECO:0000313" key="11">
    <source>
        <dbReference type="EMBL" id="RUT48508.1"/>
    </source>
</evidence>
<keyword evidence="12" id="KW-1185">Reference proteome</keyword>
<gene>
    <name evidence="11" type="ORF">EJP82_00740</name>
</gene>
<organism evidence="11 12">
    <name type="scientific">Paenibacillus anaericanus</name>
    <dbReference type="NCBI Taxonomy" id="170367"/>
    <lineage>
        <taxon>Bacteria</taxon>
        <taxon>Bacillati</taxon>
        <taxon>Bacillota</taxon>
        <taxon>Bacilli</taxon>
        <taxon>Bacillales</taxon>
        <taxon>Paenibacillaceae</taxon>
        <taxon>Paenibacillus</taxon>
    </lineage>
</organism>
<evidence type="ECO:0000256" key="6">
    <source>
        <dbReference type="ARBA" id="ARBA00023125"/>
    </source>
</evidence>
<evidence type="ECO:0000256" key="1">
    <source>
        <dbReference type="ARBA" id="ARBA00004496"/>
    </source>
</evidence>
<dbReference type="GO" id="GO:0000160">
    <property type="term" value="P:phosphorelay signal transduction system"/>
    <property type="evidence" value="ECO:0007669"/>
    <property type="project" value="UniProtKB-KW"/>
</dbReference>
<dbReference type="PROSITE" id="PS01124">
    <property type="entry name" value="HTH_ARAC_FAMILY_2"/>
    <property type="match status" value="1"/>
</dbReference>
<feature type="domain" description="Response regulatory" evidence="10">
    <location>
        <begin position="3"/>
        <end position="120"/>
    </location>
</feature>
<evidence type="ECO:0000256" key="4">
    <source>
        <dbReference type="ARBA" id="ARBA00023012"/>
    </source>
</evidence>
<dbReference type="InterPro" id="IPR011006">
    <property type="entry name" value="CheY-like_superfamily"/>
</dbReference>
<proteinExistence type="predicted"/>
<dbReference type="PANTHER" id="PTHR42713">
    <property type="entry name" value="HISTIDINE KINASE-RELATED"/>
    <property type="match status" value="1"/>
</dbReference>
<keyword evidence="3 8" id="KW-0597">Phosphoprotein</keyword>
<evidence type="ECO:0000259" key="9">
    <source>
        <dbReference type="PROSITE" id="PS01124"/>
    </source>
</evidence>
<evidence type="ECO:0000256" key="3">
    <source>
        <dbReference type="ARBA" id="ARBA00022553"/>
    </source>
</evidence>
<dbReference type="Proteomes" id="UP000279446">
    <property type="component" value="Unassembled WGS sequence"/>
</dbReference>
<dbReference type="GO" id="GO:0005737">
    <property type="term" value="C:cytoplasm"/>
    <property type="evidence" value="ECO:0007669"/>
    <property type="project" value="UniProtKB-SubCell"/>
</dbReference>
<dbReference type="AlphaFoldDB" id="A0A433YF48"/>
<dbReference type="RefSeq" id="WP_127190103.1">
    <property type="nucleotide sequence ID" value="NZ_RZNY01000001.1"/>
</dbReference>
<dbReference type="InterPro" id="IPR018060">
    <property type="entry name" value="HTH_AraC"/>
</dbReference>
<keyword evidence="7" id="KW-0804">Transcription</keyword>
<keyword evidence="5" id="KW-0805">Transcription regulation</keyword>
<keyword evidence="6" id="KW-0238">DNA-binding</keyword>
<dbReference type="GO" id="GO:0043565">
    <property type="term" value="F:sequence-specific DNA binding"/>
    <property type="evidence" value="ECO:0007669"/>
    <property type="project" value="InterPro"/>
</dbReference>
<feature type="domain" description="HTH araC/xylS-type" evidence="9">
    <location>
        <begin position="401"/>
        <end position="500"/>
    </location>
</feature>
<dbReference type="Pfam" id="PF00072">
    <property type="entry name" value="Response_reg"/>
    <property type="match status" value="1"/>
</dbReference>
<dbReference type="Gene3D" id="1.10.10.60">
    <property type="entry name" value="Homeodomain-like"/>
    <property type="match status" value="2"/>
</dbReference>
<keyword evidence="2" id="KW-0963">Cytoplasm</keyword>
<evidence type="ECO:0000256" key="8">
    <source>
        <dbReference type="PROSITE-ProRule" id="PRU00169"/>
    </source>
</evidence>
<dbReference type="PROSITE" id="PS50110">
    <property type="entry name" value="RESPONSE_REGULATORY"/>
    <property type="match status" value="1"/>
</dbReference>
<dbReference type="Gene3D" id="3.40.50.2300">
    <property type="match status" value="1"/>
</dbReference>
<dbReference type="OrthoDB" id="2546565at2"/>
<dbReference type="EMBL" id="RZNY01000001">
    <property type="protein sequence ID" value="RUT48508.1"/>
    <property type="molecule type" value="Genomic_DNA"/>
</dbReference>
<feature type="modified residue" description="4-aspartylphosphate" evidence="8">
    <location>
        <position position="55"/>
    </location>
</feature>